<dbReference type="GeneID" id="39584978"/>
<gene>
    <name evidence="1" type="ORF">EHS24_000435</name>
</gene>
<reference evidence="1 2" key="1">
    <citation type="submission" date="2018-11" db="EMBL/GenBank/DDBJ databases">
        <title>Genome sequence of Apiotrichum porosum DSM 27194.</title>
        <authorList>
            <person name="Aliyu H."/>
            <person name="Gorte O."/>
            <person name="Ochsenreither K."/>
        </authorList>
    </citation>
    <scope>NUCLEOTIDE SEQUENCE [LARGE SCALE GENOMIC DNA]</scope>
    <source>
        <strain evidence="1 2">DSM 27194</strain>
    </source>
</reference>
<dbReference type="AlphaFoldDB" id="A0A427YA07"/>
<keyword evidence="2" id="KW-1185">Reference proteome</keyword>
<accession>A0A427YA07</accession>
<evidence type="ECO:0008006" key="3">
    <source>
        <dbReference type="Google" id="ProtNLM"/>
    </source>
</evidence>
<dbReference type="OrthoDB" id="3357985at2759"/>
<organism evidence="1 2">
    <name type="scientific">Apiotrichum porosum</name>
    <dbReference type="NCBI Taxonomy" id="105984"/>
    <lineage>
        <taxon>Eukaryota</taxon>
        <taxon>Fungi</taxon>
        <taxon>Dikarya</taxon>
        <taxon>Basidiomycota</taxon>
        <taxon>Agaricomycotina</taxon>
        <taxon>Tremellomycetes</taxon>
        <taxon>Trichosporonales</taxon>
        <taxon>Trichosporonaceae</taxon>
        <taxon>Apiotrichum</taxon>
    </lineage>
</organism>
<evidence type="ECO:0000313" key="2">
    <source>
        <dbReference type="Proteomes" id="UP000279236"/>
    </source>
</evidence>
<comment type="caution">
    <text evidence="1">The sequence shown here is derived from an EMBL/GenBank/DDBJ whole genome shotgun (WGS) entry which is preliminary data.</text>
</comment>
<evidence type="ECO:0000313" key="1">
    <source>
        <dbReference type="EMBL" id="RSH87916.1"/>
    </source>
</evidence>
<dbReference type="EMBL" id="RSCE01000001">
    <property type="protein sequence ID" value="RSH87916.1"/>
    <property type="molecule type" value="Genomic_DNA"/>
</dbReference>
<proteinExistence type="predicted"/>
<protein>
    <recommendedName>
        <fullName evidence="3">BTB domain-containing protein</fullName>
    </recommendedName>
</protein>
<sequence length="260" mass="28020">MSSLNLDPDFNTTGLPIFEAADGVCFSFPWEPLVAVSSFFQDLQSLPVPAGGSQGHSDSELVIPLPAATSQALKVAFHAINSVATGEPLGMTPPTDPQVLIDLITLVDAYDLDPVAVLKPISSCANILEDAGRRFALAALRQDEDEMESCSQHLLKTPEKQMSEWLNAILSAKAPAAHYRLSQLYKQREDKIHAFRSEATGAVTSLALSTRLSVTCPSSHWPSKKSMNWKLLYANAMEKGLMVSSLVICPPSRALPAICG</sequence>
<dbReference type="Proteomes" id="UP000279236">
    <property type="component" value="Unassembled WGS sequence"/>
</dbReference>
<dbReference type="RefSeq" id="XP_028480124.1">
    <property type="nucleotide sequence ID" value="XM_028616267.1"/>
</dbReference>
<name>A0A427YA07_9TREE</name>